<evidence type="ECO:0000313" key="6">
    <source>
        <dbReference type="Proteomes" id="UP001328107"/>
    </source>
</evidence>
<feature type="compositionally biased region" description="Low complexity" evidence="1">
    <location>
        <begin position="581"/>
        <end position="611"/>
    </location>
</feature>
<feature type="domain" description="Fibronectin type-III" evidence="4">
    <location>
        <begin position="293"/>
        <end position="412"/>
    </location>
</feature>
<evidence type="ECO:0000256" key="2">
    <source>
        <dbReference type="SAM" id="Phobius"/>
    </source>
</evidence>
<keyword evidence="3" id="KW-0732">Signal</keyword>
<comment type="caution">
    <text evidence="5">The sequence shown here is derived from an EMBL/GenBank/DDBJ whole genome shotgun (WGS) entry which is preliminary data.</text>
</comment>
<feature type="chain" id="PRO_5042975520" description="Fibronectin type-III domain-containing protein" evidence="3">
    <location>
        <begin position="19"/>
        <end position="920"/>
    </location>
</feature>
<sequence>LLLLLLLPLSLLAGPSQRGRCALECYSKCLATGASSAVFCNCPIQKTFNHCSSIEERLNTAPVGTLAGASTEYLDAHSIKVKIGAVEGAFIYVFEYSTISTAPDQWLFAGASSSPSITFTVMDPCRDYQFRVMAIVRPSTTGQNDVVIYRALPIPVQLPPFVLHPDQISVESPQWNATEEQVKVYVRWSLPRGYSDSDVYGYEAPAIYPVECEGAPEEELPTPKIEIVRNGGRLAVWLPAKILETRCRLWVEVHMLPRCVRLEAFSVQKAIELDCTKTPEVEACTHASADGLPECTDVIDVWGKRGEATVMWQAPVRIPLSYSIRFGRATVQDAAPLVSWSLTKPKTLNVDGNRTSISLKLEEGVDYGIQVCAIYSDRRLPKYDLVKVTPLMCRICRKEGNKHHKCGECAKIEFPETELSQEEEEEEAVEDTSGQILSTTTQVFSLEEEEKGKEIFAAREANTHLVETPLILSPLHSSKNHDWDQPPQTASTSTMTSSPSSSSTSTVPSSSSSFPLDVVDSSAFDEILTTLNAEGKGLFEEDSDFITGKTVRLPVTVVGESLASNRVPTEWPTGLTTNEETTVATPTTTRTTTTHAPTTTTVSSTTVPTTTPKKEKSRLDQPVNIKMSTAKPQIEVKMERSKTENPTESRLRDSIPCYLENGIRCSHGCQLSAKKETERCICLPPLTVMADGSCYEMRPSCLQRERINATWDPSTMNLMVPDSPIDQAANRLFIDVGAIMKKVAIQFIEPKKIRQRIEIPIQPNRPSGLTHLIRLNQSLESHLDYGIRVCQFRAGPIAPLTHNWEEIGDGTIAIISKLVGASTNAPTQEKELPGVSKSYWGAFFTIGKVAILVALVLIMSVLVYVNCARLKTFYDRKRTLYFRPFVIDGQRERSVASRYPMGLPRTNPDLIAYPSRSRVL</sequence>
<feature type="transmembrane region" description="Helical" evidence="2">
    <location>
        <begin position="839"/>
        <end position="867"/>
    </location>
</feature>
<gene>
    <name evidence="5" type="ORF">PMAYCL1PPCAC_30167</name>
</gene>
<evidence type="ECO:0000313" key="5">
    <source>
        <dbReference type="EMBL" id="GMR59972.1"/>
    </source>
</evidence>
<keyword evidence="2" id="KW-0472">Membrane</keyword>
<dbReference type="InterPro" id="IPR057131">
    <property type="entry name" value="Fn3_nem"/>
</dbReference>
<reference evidence="6" key="1">
    <citation type="submission" date="2022-10" db="EMBL/GenBank/DDBJ databases">
        <title>Genome assembly of Pristionchus species.</title>
        <authorList>
            <person name="Yoshida K."/>
            <person name="Sommer R.J."/>
        </authorList>
    </citation>
    <scope>NUCLEOTIDE SEQUENCE [LARGE SCALE GENOMIC DNA]</scope>
    <source>
        <strain evidence="6">RS5460</strain>
    </source>
</reference>
<protein>
    <recommendedName>
        <fullName evidence="4">Fibronectin type-III domain-containing protein</fullName>
    </recommendedName>
</protein>
<feature type="region of interest" description="Disordered" evidence="1">
    <location>
        <begin position="417"/>
        <end position="437"/>
    </location>
</feature>
<evidence type="ECO:0000259" key="4">
    <source>
        <dbReference type="Pfam" id="PF24221"/>
    </source>
</evidence>
<feature type="non-terminal residue" evidence="5">
    <location>
        <position position="1"/>
    </location>
</feature>
<dbReference type="EMBL" id="BTRK01000006">
    <property type="protein sequence ID" value="GMR59972.1"/>
    <property type="molecule type" value="Genomic_DNA"/>
</dbReference>
<proteinExistence type="predicted"/>
<keyword evidence="2" id="KW-0812">Transmembrane</keyword>
<feature type="compositionally biased region" description="Low complexity" evidence="1">
    <location>
        <begin position="486"/>
        <end position="513"/>
    </location>
</feature>
<feature type="region of interest" description="Disordered" evidence="1">
    <location>
        <begin position="581"/>
        <end position="619"/>
    </location>
</feature>
<dbReference type="Pfam" id="PF24221">
    <property type="entry name" value="Fn3_nematode"/>
    <property type="match status" value="1"/>
</dbReference>
<feature type="compositionally biased region" description="Acidic residues" evidence="1">
    <location>
        <begin position="417"/>
        <end position="430"/>
    </location>
</feature>
<accession>A0AAN5DCC3</accession>
<feature type="region of interest" description="Disordered" evidence="1">
    <location>
        <begin position="476"/>
        <end position="514"/>
    </location>
</feature>
<dbReference type="Proteomes" id="UP001328107">
    <property type="component" value="Unassembled WGS sequence"/>
</dbReference>
<name>A0AAN5DCC3_9BILA</name>
<evidence type="ECO:0000256" key="3">
    <source>
        <dbReference type="SAM" id="SignalP"/>
    </source>
</evidence>
<feature type="signal peptide" evidence="3">
    <location>
        <begin position="1"/>
        <end position="18"/>
    </location>
</feature>
<organism evidence="5 6">
    <name type="scientific">Pristionchus mayeri</name>
    <dbReference type="NCBI Taxonomy" id="1317129"/>
    <lineage>
        <taxon>Eukaryota</taxon>
        <taxon>Metazoa</taxon>
        <taxon>Ecdysozoa</taxon>
        <taxon>Nematoda</taxon>
        <taxon>Chromadorea</taxon>
        <taxon>Rhabditida</taxon>
        <taxon>Rhabditina</taxon>
        <taxon>Diplogasteromorpha</taxon>
        <taxon>Diplogasteroidea</taxon>
        <taxon>Neodiplogasteridae</taxon>
        <taxon>Pristionchus</taxon>
    </lineage>
</organism>
<dbReference type="AlphaFoldDB" id="A0AAN5DCC3"/>
<evidence type="ECO:0000256" key="1">
    <source>
        <dbReference type="SAM" id="MobiDB-lite"/>
    </source>
</evidence>
<keyword evidence="6" id="KW-1185">Reference proteome</keyword>
<keyword evidence="2" id="KW-1133">Transmembrane helix</keyword>